<dbReference type="GO" id="GO:0006606">
    <property type="term" value="P:protein import into nucleus"/>
    <property type="evidence" value="ECO:0007669"/>
    <property type="project" value="TreeGrafter"/>
</dbReference>
<evidence type="ECO:0000256" key="3">
    <source>
        <dbReference type="ARBA" id="ARBA00022816"/>
    </source>
</evidence>
<evidence type="ECO:0000313" key="9">
    <source>
        <dbReference type="Proteomes" id="UP000664940"/>
    </source>
</evidence>
<sequence>MHPAAEDNYGYNACAVLCLPYVSNFFVIAAESGMLYCCVVLQGEEEEDQSSEKPWNCRADFIPSLHVLECAELELVLKLAFVEDDPFLILTFLIPLIFTEIPSVPQDITGLRKLVYILLG</sequence>
<dbReference type="GO" id="GO:0000055">
    <property type="term" value="P:ribosomal large subunit export from nucleus"/>
    <property type="evidence" value="ECO:0007669"/>
    <property type="project" value="InterPro"/>
</dbReference>
<protein>
    <submittedName>
        <fullName evidence="8">Uncharacterized protein</fullName>
    </submittedName>
</protein>
<evidence type="ECO:0000256" key="1">
    <source>
        <dbReference type="ARBA" id="ARBA00004567"/>
    </source>
</evidence>
<evidence type="ECO:0000256" key="5">
    <source>
        <dbReference type="ARBA" id="ARBA00023010"/>
    </source>
</evidence>
<evidence type="ECO:0000256" key="6">
    <source>
        <dbReference type="ARBA" id="ARBA00023132"/>
    </source>
</evidence>
<proteinExistence type="predicted"/>
<accession>A0A834EVN9</accession>
<dbReference type="PANTHER" id="PTHR13257">
    <property type="entry name" value="NUCLEOPORIN NUP84-RELATED"/>
    <property type="match status" value="1"/>
</dbReference>
<dbReference type="Pfam" id="PF10168">
    <property type="entry name" value="Nup88"/>
    <property type="match status" value="1"/>
</dbReference>
<dbReference type="GO" id="GO:0005643">
    <property type="term" value="C:nuclear pore"/>
    <property type="evidence" value="ECO:0007669"/>
    <property type="project" value="UniProtKB-SubCell"/>
</dbReference>
<dbReference type="InterPro" id="IPR037700">
    <property type="entry name" value="NUP88/NUP82"/>
</dbReference>
<evidence type="ECO:0000256" key="4">
    <source>
        <dbReference type="ARBA" id="ARBA00022927"/>
    </source>
</evidence>
<name>A0A834EVN9_9CHIR</name>
<keyword evidence="7" id="KW-0539">Nucleus</keyword>
<organism evidence="8 9">
    <name type="scientific">Phyllostomus discolor</name>
    <name type="common">pale spear-nosed bat</name>
    <dbReference type="NCBI Taxonomy" id="89673"/>
    <lineage>
        <taxon>Eukaryota</taxon>
        <taxon>Metazoa</taxon>
        <taxon>Chordata</taxon>
        <taxon>Craniata</taxon>
        <taxon>Vertebrata</taxon>
        <taxon>Euteleostomi</taxon>
        <taxon>Mammalia</taxon>
        <taxon>Eutheria</taxon>
        <taxon>Laurasiatheria</taxon>
        <taxon>Chiroptera</taxon>
        <taxon>Yangochiroptera</taxon>
        <taxon>Phyllostomidae</taxon>
        <taxon>Phyllostominae</taxon>
        <taxon>Phyllostomus</taxon>
    </lineage>
</organism>
<reference evidence="8 9" key="1">
    <citation type="journal article" date="2020" name="Nature">
        <title>Six reference-quality genomes reveal evolution of bat adaptations.</title>
        <authorList>
            <person name="Jebb D."/>
            <person name="Huang Z."/>
            <person name="Pippel M."/>
            <person name="Hughes G.M."/>
            <person name="Lavrichenko K."/>
            <person name="Devanna P."/>
            <person name="Winkler S."/>
            <person name="Jermiin L.S."/>
            <person name="Skirmuntt E.C."/>
            <person name="Katzourakis A."/>
            <person name="Burkitt-Gray L."/>
            <person name="Ray D.A."/>
            <person name="Sullivan K.A.M."/>
            <person name="Roscito J.G."/>
            <person name="Kirilenko B.M."/>
            <person name="Davalos L.M."/>
            <person name="Corthals A.P."/>
            <person name="Power M.L."/>
            <person name="Jones G."/>
            <person name="Ransome R.D."/>
            <person name="Dechmann D.K.N."/>
            <person name="Locatelli A.G."/>
            <person name="Puechmaille S.J."/>
            <person name="Fedrigo O."/>
            <person name="Jarvis E.D."/>
            <person name="Hiller M."/>
            <person name="Vernes S.C."/>
            <person name="Myers E.W."/>
            <person name="Teeling E.C."/>
        </authorList>
    </citation>
    <scope>NUCLEOTIDE SEQUENCE [LARGE SCALE GENOMIC DNA]</scope>
    <source>
        <strain evidence="8">Bat1K_MPI-CBG_1</strain>
    </source>
</reference>
<evidence type="ECO:0000256" key="2">
    <source>
        <dbReference type="ARBA" id="ARBA00022448"/>
    </source>
</evidence>
<keyword evidence="2" id="KW-0813">Transport</keyword>
<dbReference type="GO" id="GO:0000056">
    <property type="term" value="P:ribosomal small subunit export from nucleus"/>
    <property type="evidence" value="ECO:0007669"/>
    <property type="project" value="InterPro"/>
</dbReference>
<dbReference type="GO" id="GO:0006406">
    <property type="term" value="P:mRNA export from nucleus"/>
    <property type="evidence" value="ECO:0007669"/>
    <property type="project" value="TreeGrafter"/>
</dbReference>
<comment type="subcellular location">
    <subcellularLocation>
        <location evidence="1">Nucleus</location>
        <location evidence="1">Nuclear pore complex</location>
    </subcellularLocation>
</comment>
<gene>
    <name evidence="8" type="ORF">HJG60_007851</name>
</gene>
<keyword evidence="4" id="KW-0653">Protein transport</keyword>
<evidence type="ECO:0000313" key="8">
    <source>
        <dbReference type="EMBL" id="KAF6130894.1"/>
    </source>
</evidence>
<dbReference type="InterPro" id="IPR019321">
    <property type="entry name" value="Nucleoporin_Nup88"/>
</dbReference>
<evidence type="ECO:0000256" key="7">
    <source>
        <dbReference type="ARBA" id="ARBA00023242"/>
    </source>
</evidence>
<dbReference type="EMBL" id="JABVXQ010000001">
    <property type="protein sequence ID" value="KAF6130894.1"/>
    <property type="molecule type" value="Genomic_DNA"/>
</dbReference>
<dbReference type="PANTHER" id="PTHR13257:SF0">
    <property type="entry name" value="NUCLEAR PORE COMPLEX PROTEIN NUP88"/>
    <property type="match status" value="1"/>
</dbReference>
<dbReference type="GO" id="GO:0017056">
    <property type="term" value="F:structural constituent of nuclear pore"/>
    <property type="evidence" value="ECO:0007669"/>
    <property type="project" value="InterPro"/>
</dbReference>
<comment type="caution">
    <text evidence="8">The sequence shown here is derived from an EMBL/GenBank/DDBJ whole genome shotgun (WGS) entry which is preliminary data.</text>
</comment>
<keyword evidence="6" id="KW-0906">Nuclear pore complex</keyword>
<keyword evidence="5" id="KW-0811">Translocation</keyword>
<dbReference type="Proteomes" id="UP000664940">
    <property type="component" value="Unassembled WGS sequence"/>
</dbReference>
<keyword evidence="3" id="KW-0509">mRNA transport</keyword>
<dbReference type="AlphaFoldDB" id="A0A834EVN9"/>